<dbReference type="InterPro" id="IPR036259">
    <property type="entry name" value="MFS_trans_sf"/>
</dbReference>
<reference evidence="9" key="1">
    <citation type="submission" date="2021-01" db="EMBL/GenBank/DDBJ databases">
        <authorList>
            <person name="Zhong Y.L."/>
        </authorList>
    </citation>
    <scope>NUCLEOTIDE SEQUENCE</scope>
    <source>
        <strain evidence="9">KCTC 23302</strain>
    </source>
</reference>
<comment type="subcellular location">
    <subcellularLocation>
        <location evidence="1">Membrane</location>
        <topology evidence="1">Multi-pass membrane protein</topology>
    </subcellularLocation>
</comment>
<protein>
    <submittedName>
        <fullName evidence="9">Exopolysaccharide biosynthesis polyprenyl glycosylphosphotransferase</fullName>
    </submittedName>
</protein>
<name>A0A936ZZB4_9FLAO</name>
<evidence type="ECO:0000256" key="4">
    <source>
        <dbReference type="ARBA" id="ARBA00022692"/>
    </source>
</evidence>
<keyword evidence="5 7" id="KW-1133">Transmembrane helix</keyword>
<evidence type="ECO:0000256" key="6">
    <source>
        <dbReference type="ARBA" id="ARBA00023136"/>
    </source>
</evidence>
<feature type="transmembrane region" description="Helical" evidence="7">
    <location>
        <begin position="267"/>
        <end position="298"/>
    </location>
</feature>
<dbReference type="GO" id="GO:0016020">
    <property type="term" value="C:membrane"/>
    <property type="evidence" value="ECO:0007669"/>
    <property type="project" value="UniProtKB-SubCell"/>
</dbReference>
<feature type="transmembrane region" description="Helical" evidence="7">
    <location>
        <begin position="81"/>
        <end position="103"/>
    </location>
</feature>
<dbReference type="PANTHER" id="PTHR30576">
    <property type="entry name" value="COLANIC BIOSYNTHESIS UDP-GLUCOSE LIPID CARRIER TRANSFERASE"/>
    <property type="match status" value="1"/>
</dbReference>
<feature type="domain" description="Bacterial sugar transferase" evidence="8">
    <location>
        <begin position="271"/>
        <end position="451"/>
    </location>
</feature>
<evidence type="ECO:0000256" key="1">
    <source>
        <dbReference type="ARBA" id="ARBA00004141"/>
    </source>
</evidence>
<keyword evidence="6 7" id="KW-0472">Membrane</keyword>
<dbReference type="AlphaFoldDB" id="A0A936ZZB4"/>
<dbReference type="PANTHER" id="PTHR30576:SF21">
    <property type="entry name" value="UDP-GLUCOSE:UNDECAPRENYL-PHOSPHATE GLUCOSE-1-PHOSPHATE TRANSFERASE"/>
    <property type="match status" value="1"/>
</dbReference>
<keyword evidence="4 7" id="KW-0812">Transmembrane</keyword>
<evidence type="ECO:0000313" key="9">
    <source>
        <dbReference type="EMBL" id="MBL0684660.1"/>
    </source>
</evidence>
<gene>
    <name evidence="9" type="ORF">JJQ60_14105</name>
</gene>
<organism evidence="9 10">
    <name type="scientific">Aquimarina mytili</name>
    <dbReference type="NCBI Taxonomy" id="874423"/>
    <lineage>
        <taxon>Bacteria</taxon>
        <taxon>Pseudomonadati</taxon>
        <taxon>Bacteroidota</taxon>
        <taxon>Flavobacteriia</taxon>
        <taxon>Flavobacteriales</taxon>
        <taxon>Flavobacteriaceae</taxon>
        <taxon>Aquimarina</taxon>
    </lineage>
</organism>
<keyword evidence="10" id="KW-1185">Reference proteome</keyword>
<dbReference type="RefSeq" id="WP_201921310.1">
    <property type="nucleotide sequence ID" value="NZ_BAABAX010000031.1"/>
</dbReference>
<evidence type="ECO:0000256" key="3">
    <source>
        <dbReference type="ARBA" id="ARBA00022679"/>
    </source>
</evidence>
<dbReference type="Pfam" id="PF02397">
    <property type="entry name" value="Bac_transf"/>
    <property type="match status" value="1"/>
</dbReference>
<feature type="transmembrane region" description="Helical" evidence="7">
    <location>
        <begin position="14"/>
        <end position="32"/>
    </location>
</feature>
<dbReference type="NCBIfam" id="TIGR03025">
    <property type="entry name" value="EPS_sugtrans"/>
    <property type="match status" value="1"/>
</dbReference>
<dbReference type="SUPFAM" id="SSF103473">
    <property type="entry name" value="MFS general substrate transporter"/>
    <property type="match status" value="1"/>
</dbReference>
<dbReference type="InterPro" id="IPR017475">
    <property type="entry name" value="EPS_sugar_tfrase"/>
</dbReference>
<dbReference type="EMBL" id="JAERQJ010000005">
    <property type="protein sequence ID" value="MBL0684660.1"/>
    <property type="molecule type" value="Genomic_DNA"/>
</dbReference>
<feature type="transmembrane region" description="Helical" evidence="7">
    <location>
        <begin position="47"/>
        <end position="69"/>
    </location>
</feature>
<dbReference type="GO" id="GO:0009242">
    <property type="term" value="P:colanic acid biosynthetic process"/>
    <property type="evidence" value="ECO:0007669"/>
    <property type="project" value="TreeGrafter"/>
</dbReference>
<keyword evidence="3" id="KW-0808">Transferase</keyword>
<dbReference type="GO" id="GO:0089702">
    <property type="term" value="F:undecaprenyl-phosphate glucose phosphotransferase activity"/>
    <property type="evidence" value="ECO:0007669"/>
    <property type="project" value="TreeGrafter"/>
</dbReference>
<dbReference type="Proteomes" id="UP000651057">
    <property type="component" value="Unassembled WGS sequence"/>
</dbReference>
<evidence type="ECO:0000313" key="10">
    <source>
        <dbReference type="Proteomes" id="UP000651057"/>
    </source>
</evidence>
<comment type="caution">
    <text evidence="9">The sequence shown here is derived from an EMBL/GenBank/DDBJ whole genome shotgun (WGS) entry which is preliminary data.</text>
</comment>
<dbReference type="InterPro" id="IPR003362">
    <property type="entry name" value="Bact_transf"/>
</dbReference>
<accession>A0A936ZZB4</accession>
<comment type="similarity">
    <text evidence="2">Belongs to the bacterial sugar transferase family.</text>
</comment>
<evidence type="ECO:0000256" key="5">
    <source>
        <dbReference type="ARBA" id="ARBA00022989"/>
    </source>
</evidence>
<feature type="transmembrane region" description="Helical" evidence="7">
    <location>
        <begin position="109"/>
        <end position="133"/>
    </location>
</feature>
<evidence type="ECO:0000256" key="7">
    <source>
        <dbReference type="SAM" id="Phobius"/>
    </source>
</evidence>
<proteinExistence type="inferred from homology"/>
<sequence length="456" mass="53295">MNRVFTLNVIERKLFLFIGDLAIVLFYLYLLINRTLKGTFDQDKHGLTIYIIGIILFSIIAYVIDIYNLERASRPISIFRLSLVVGVLYSFSIFFLTILLINTTVSRPYLVVFLALMPFSLTAWRIICSNFFISQPFLKNAIFIYEETFEEFKENNIANVEGRKNSNGYNVKLSVSTGHETFTKNPERLNKVMDKIDTVVIRIKDYQNMPTEVEKFLTRAMYFGKEVFTFTSFYESTYEALPLNLLGNNFYEVLHLKNKRSHYIQKLFTKLVDITLCFIVGLVFMIVVPFVFFFNLFLNKGPLFYIQKRIGKKGKEFNIYKFRSMVLDAEKSGAKMATNNDARVTPFGKILRKFRIDELPQIISVIHGDMSFIGPRPERKIFVDQLDKMNPFYSVRHVVKPGITGWAQVKYKYGENLEDSIKKLEYDLYYIKNRSVTLDIRILFKTITTILFSRGV</sequence>
<evidence type="ECO:0000259" key="8">
    <source>
        <dbReference type="Pfam" id="PF02397"/>
    </source>
</evidence>
<evidence type="ECO:0000256" key="2">
    <source>
        <dbReference type="ARBA" id="ARBA00006464"/>
    </source>
</evidence>